<dbReference type="InterPro" id="IPR036812">
    <property type="entry name" value="NAD(P)_OxRdtase_dom_sf"/>
</dbReference>
<dbReference type="InterPro" id="IPR053135">
    <property type="entry name" value="AKR2_Oxidoreductase"/>
</dbReference>
<dbReference type="PANTHER" id="PTHR43312:SF1">
    <property type="entry name" value="NADP-DEPENDENT OXIDOREDUCTASE DOMAIN-CONTAINING PROTEIN"/>
    <property type="match status" value="1"/>
</dbReference>
<reference evidence="2" key="1">
    <citation type="submission" date="2018-05" db="EMBL/GenBank/DDBJ databases">
        <authorList>
            <person name="Lanie J.A."/>
            <person name="Ng W.-L."/>
            <person name="Kazmierczak K.M."/>
            <person name="Andrzejewski T.M."/>
            <person name="Davidsen T.M."/>
            <person name="Wayne K.J."/>
            <person name="Tettelin H."/>
            <person name="Glass J.I."/>
            <person name="Rusch D."/>
            <person name="Podicherti R."/>
            <person name="Tsui H.-C.T."/>
            <person name="Winkler M.E."/>
        </authorList>
    </citation>
    <scope>NUCLEOTIDE SEQUENCE</scope>
</reference>
<protein>
    <recommendedName>
        <fullName evidence="1">NADP-dependent oxidoreductase domain-containing protein</fullName>
    </recommendedName>
</protein>
<feature type="domain" description="NADP-dependent oxidoreductase" evidence="1">
    <location>
        <begin position="26"/>
        <end position="298"/>
    </location>
</feature>
<dbReference type="Gene3D" id="3.20.20.100">
    <property type="entry name" value="NADP-dependent oxidoreductase domain"/>
    <property type="match status" value="1"/>
</dbReference>
<dbReference type="AlphaFoldDB" id="A0A382F8J9"/>
<accession>A0A382F8J9</accession>
<evidence type="ECO:0000259" key="1">
    <source>
        <dbReference type="Pfam" id="PF00248"/>
    </source>
</evidence>
<dbReference type="Pfam" id="PF00248">
    <property type="entry name" value="Aldo_ket_red"/>
    <property type="match status" value="1"/>
</dbReference>
<dbReference type="CDD" id="cd19095">
    <property type="entry name" value="AKR_PA4992-like"/>
    <property type="match status" value="1"/>
</dbReference>
<dbReference type="EMBL" id="UINC01048237">
    <property type="protein sequence ID" value="SVB58533.1"/>
    <property type="molecule type" value="Genomic_DNA"/>
</dbReference>
<dbReference type="SUPFAM" id="SSF51430">
    <property type="entry name" value="NAD(P)-linked oxidoreductase"/>
    <property type="match status" value="1"/>
</dbReference>
<dbReference type="InterPro" id="IPR023210">
    <property type="entry name" value="NADP_OxRdtase_dom"/>
</dbReference>
<sequence length="307" mass="34101">MATAKEETTMLKTSILGKTGLEVTNLGFGAMELKDVLENGGRLPTENHAGDVLNAVLNSGINFIDTAWCYDRSEEFIGRFVSHRRDEYVLATKCGHWWRNDPDHSGWSPEGMVNCIDQSLQRLKTDHVDILQLHNATPDDVRTNDSINTLKEIQTQGKTRFIGISTVLPHIEEFIEMGIFDTFQIPYSAMEPEHEEVIRRAAEKGIGTIIRGGVALGTPDLQSAAKRQTGVKVKSRWETADLGSLAPEIDSMEMMLRFTASHPHIHSIIAGTQNLEHIANNISTIQKGGLDGDLVRQIKDRVASIMD</sequence>
<gene>
    <name evidence="2" type="ORF">METZ01_LOCUS211387</name>
</gene>
<dbReference type="PANTHER" id="PTHR43312">
    <property type="entry name" value="D-THREO-ALDOSE 1-DEHYDROGENASE"/>
    <property type="match status" value="1"/>
</dbReference>
<evidence type="ECO:0000313" key="2">
    <source>
        <dbReference type="EMBL" id="SVB58533.1"/>
    </source>
</evidence>
<name>A0A382F8J9_9ZZZZ</name>
<organism evidence="2">
    <name type="scientific">marine metagenome</name>
    <dbReference type="NCBI Taxonomy" id="408172"/>
    <lineage>
        <taxon>unclassified sequences</taxon>
        <taxon>metagenomes</taxon>
        <taxon>ecological metagenomes</taxon>
    </lineage>
</organism>
<proteinExistence type="predicted"/>